<proteinExistence type="predicted"/>
<sequence length="488" mass="54824">MPEPLAFPPEIWLQVFRLVTTPQEADLETHYVPFRAIPMQERPIHYQPALNARRTLVLVCKEWRQWVNDHMYHMIRIEGGSKSLREALGVPPPGELAPYASGPNRRESVNDLVKIVEISTAFYDFDPFNPLGVAEIVQACPKAEVLIRPYAGFSRNHVFCRPRYPVPHHSDPNPQRFPQLASVRRLDWWPATSGPYTSHPSNRHGGGGGYLADLLPNLPNLEYLTAGFSEHTSFMGRGFDTVITVRPVSSTPPESGPQSGADLTWLRLKTFRVEVEPPHESLRANEALPTVKWKVPVLKNLIVIGSIKMVCRVLGSIETVGGTPSPQPASSSSIPTVGRQIRVVELLRIPQNEVATAIPDILRQCPNVEELNIRLDQGPVEFATSSGSSTGELIRKHFANNTQYPSLRILRLYRDPKQHRLEDELSRAVLTLSLLKIFRDQGMFPRLGQLDFEGDWSVPSEVSSAFKDALGKCRDAHWDVNISTLKWD</sequence>
<gene>
    <name evidence="1" type="ORF">BDN72DRAFT_837861</name>
</gene>
<organism evidence="1 2">
    <name type="scientific">Pluteus cervinus</name>
    <dbReference type="NCBI Taxonomy" id="181527"/>
    <lineage>
        <taxon>Eukaryota</taxon>
        <taxon>Fungi</taxon>
        <taxon>Dikarya</taxon>
        <taxon>Basidiomycota</taxon>
        <taxon>Agaricomycotina</taxon>
        <taxon>Agaricomycetes</taxon>
        <taxon>Agaricomycetidae</taxon>
        <taxon>Agaricales</taxon>
        <taxon>Pluteineae</taxon>
        <taxon>Pluteaceae</taxon>
        <taxon>Pluteus</taxon>
    </lineage>
</organism>
<keyword evidence="2" id="KW-1185">Reference proteome</keyword>
<accession>A0ACD3B0H0</accession>
<evidence type="ECO:0000313" key="1">
    <source>
        <dbReference type="EMBL" id="TFK71271.1"/>
    </source>
</evidence>
<reference evidence="1 2" key="1">
    <citation type="journal article" date="2019" name="Nat. Ecol. Evol.">
        <title>Megaphylogeny resolves global patterns of mushroom evolution.</title>
        <authorList>
            <person name="Varga T."/>
            <person name="Krizsan K."/>
            <person name="Foldi C."/>
            <person name="Dima B."/>
            <person name="Sanchez-Garcia M."/>
            <person name="Sanchez-Ramirez S."/>
            <person name="Szollosi G.J."/>
            <person name="Szarkandi J.G."/>
            <person name="Papp V."/>
            <person name="Albert L."/>
            <person name="Andreopoulos W."/>
            <person name="Angelini C."/>
            <person name="Antonin V."/>
            <person name="Barry K.W."/>
            <person name="Bougher N.L."/>
            <person name="Buchanan P."/>
            <person name="Buyck B."/>
            <person name="Bense V."/>
            <person name="Catcheside P."/>
            <person name="Chovatia M."/>
            <person name="Cooper J."/>
            <person name="Damon W."/>
            <person name="Desjardin D."/>
            <person name="Finy P."/>
            <person name="Geml J."/>
            <person name="Haridas S."/>
            <person name="Hughes K."/>
            <person name="Justo A."/>
            <person name="Karasinski D."/>
            <person name="Kautmanova I."/>
            <person name="Kiss B."/>
            <person name="Kocsube S."/>
            <person name="Kotiranta H."/>
            <person name="LaButti K.M."/>
            <person name="Lechner B.E."/>
            <person name="Liimatainen K."/>
            <person name="Lipzen A."/>
            <person name="Lukacs Z."/>
            <person name="Mihaltcheva S."/>
            <person name="Morgado L.N."/>
            <person name="Niskanen T."/>
            <person name="Noordeloos M.E."/>
            <person name="Ohm R.A."/>
            <person name="Ortiz-Santana B."/>
            <person name="Ovrebo C."/>
            <person name="Racz N."/>
            <person name="Riley R."/>
            <person name="Savchenko A."/>
            <person name="Shiryaev A."/>
            <person name="Soop K."/>
            <person name="Spirin V."/>
            <person name="Szebenyi C."/>
            <person name="Tomsovsky M."/>
            <person name="Tulloss R.E."/>
            <person name="Uehling J."/>
            <person name="Grigoriev I.V."/>
            <person name="Vagvolgyi C."/>
            <person name="Papp T."/>
            <person name="Martin F.M."/>
            <person name="Miettinen O."/>
            <person name="Hibbett D.S."/>
            <person name="Nagy L.G."/>
        </authorList>
    </citation>
    <scope>NUCLEOTIDE SEQUENCE [LARGE SCALE GENOMIC DNA]</scope>
    <source>
        <strain evidence="1 2">NL-1719</strain>
    </source>
</reference>
<name>A0ACD3B0H0_9AGAR</name>
<protein>
    <submittedName>
        <fullName evidence="1">Uncharacterized protein</fullName>
    </submittedName>
</protein>
<dbReference type="Proteomes" id="UP000308600">
    <property type="component" value="Unassembled WGS sequence"/>
</dbReference>
<evidence type="ECO:0000313" key="2">
    <source>
        <dbReference type="Proteomes" id="UP000308600"/>
    </source>
</evidence>
<dbReference type="EMBL" id="ML208300">
    <property type="protein sequence ID" value="TFK71271.1"/>
    <property type="molecule type" value="Genomic_DNA"/>
</dbReference>